<reference evidence="2" key="1">
    <citation type="journal article" date="2020" name="Microb. Genom.">
        <title>Genetic diversity of clinical and environmental Mucorales isolates obtained from an investigation of mucormycosis cases among solid organ transplant recipients.</title>
        <authorList>
            <person name="Nguyen M.H."/>
            <person name="Kaul D."/>
            <person name="Muto C."/>
            <person name="Cheng S.J."/>
            <person name="Richter R.A."/>
            <person name="Bruno V.M."/>
            <person name="Liu G."/>
            <person name="Beyhan S."/>
            <person name="Sundermann A.J."/>
            <person name="Mounaud S."/>
            <person name="Pasculle A.W."/>
            <person name="Nierman W.C."/>
            <person name="Driscoll E."/>
            <person name="Cumbie R."/>
            <person name="Clancy C.J."/>
            <person name="Dupont C.L."/>
        </authorList>
    </citation>
    <scope>NUCLEOTIDE SEQUENCE</scope>
    <source>
        <strain evidence="2">GL11</strain>
    </source>
</reference>
<feature type="compositionally biased region" description="Basic and acidic residues" evidence="1">
    <location>
        <begin position="210"/>
        <end position="222"/>
    </location>
</feature>
<dbReference type="AlphaFoldDB" id="A0A9P6XCJ4"/>
<evidence type="ECO:0000256" key="1">
    <source>
        <dbReference type="SAM" id="MobiDB-lite"/>
    </source>
</evidence>
<evidence type="ECO:0000313" key="3">
    <source>
        <dbReference type="Proteomes" id="UP000716291"/>
    </source>
</evidence>
<comment type="caution">
    <text evidence="2">The sequence shown here is derived from an EMBL/GenBank/DDBJ whole genome shotgun (WGS) entry which is preliminary data.</text>
</comment>
<organism evidence="2 3">
    <name type="scientific">Rhizopus oryzae</name>
    <name type="common">Mucormycosis agent</name>
    <name type="synonym">Rhizopus arrhizus var. delemar</name>
    <dbReference type="NCBI Taxonomy" id="64495"/>
    <lineage>
        <taxon>Eukaryota</taxon>
        <taxon>Fungi</taxon>
        <taxon>Fungi incertae sedis</taxon>
        <taxon>Mucoromycota</taxon>
        <taxon>Mucoromycotina</taxon>
        <taxon>Mucoromycetes</taxon>
        <taxon>Mucorales</taxon>
        <taxon>Mucorineae</taxon>
        <taxon>Rhizopodaceae</taxon>
        <taxon>Rhizopus</taxon>
    </lineage>
</organism>
<keyword evidence="3" id="KW-1185">Reference proteome</keyword>
<feature type="region of interest" description="Disordered" evidence="1">
    <location>
        <begin position="195"/>
        <end position="222"/>
    </location>
</feature>
<dbReference type="Proteomes" id="UP000716291">
    <property type="component" value="Unassembled WGS sequence"/>
</dbReference>
<evidence type="ECO:0000313" key="2">
    <source>
        <dbReference type="EMBL" id="KAG1310687.1"/>
    </source>
</evidence>
<dbReference type="EMBL" id="JAANQT010000475">
    <property type="protein sequence ID" value="KAG1310687.1"/>
    <property type="molecule type" value="Genomic_DNA"/>
</dbReference>
<accession>A0A9P6XCJ4</accession>
<sequence>MHVYSNVWDKAFFDDDEFETKRSECLSQVMKVLKEIDGDTRLQKLDFILRDLNTDNDVITAEEKPTLKGVKADIKKGGLLKKNALYLWSKQVKSHVLMEELESMSCQWQGTKLTVYGSRLLSSDLILTYVKGSFQVPVSVKHLPEFSKLLMAVISLKRVVKLSYAKFTLILEEKYKQEIENLVFDDDPLNEVSFVSNSTDSDSEEGQNDGDEKNGEKSENDIDDFVERTLAKVKNLKLGEEGLKKFSDWEDLLLFDRAKRRRTSR</sequence>
<gene>
    <name evidence="2" type="ORF">G6F64_004369</name>
</gene>
<name>A0A9P6XCJ4_RHIOR</name>
<protein>
    <submittedName>
        <fullName evidence="2">Uncharacterized protein</fullName>
    </submittedName>
</protein>
<proteinExistence type="predicted"/>